<evidence type="ECO:0000259" key="4">
    <source>
        <dbReference type="PROSITE" id="PS51781"/>
    </source>
</evidence>
<organism evidence="5 6">
    <name type="scientific">Candidatus Daviesbacteria bacterium RIFCSPHIGHO2_01_FULL_40_11</name>
    <dbReference type="NCBI Taxonomy" id="1797762"/>
    <lineage>
        <taxon>Bacteria</taxon>
        <taxon>Candidatus Daviesiibacteriota</taxon>
    </lineage>
</organism>
<feature type="region of interest" description="Disordered" evidence="1">
    <location>
        <begin position="828"/>
        <end position="850"/>
    </location>
</feature>
<feature type="chain" id="PRO_5009519037" description="SH3b domain-containing protein" evidence="3">
    <location>
        <begin position="30"/>
        <end position="1005"/>
    </location>
</feature>
<keyword evidence="2" id="KW-1133">Transmembrane helix</keyword>
<sequence length="1005" mass="109494">METARTAKYAFLAISISVAALVFPQNTWAASGNVQICQPNTSCTIGEFLYDDSYTPIIDATCTITSRYPDGSLLFDAVALTPAPQNDGWYSHTFTTPSTSGLYRTEIKCTTNGETLALDKSFEVKQESALSGSDVSSAVWNADRSSYSASGSFGETLQNAVPDADDIASSVWSYSSRTLSTFGSLITDIWANPTRSLTSFGTLISDIWASATRTLTGADLSSGKLATQSDVTSVKDEVTGAKSDIATVKSDVSSIKDTVGKINATTTTTNVQNIQYITNETRNYLEQIINQPTVNQLLEEVTVTNMELSSKVDKSNSLANQMLNTSLYIKSKTNLISSKWENMGQEKITASLSTLSSVLDSVFTQINWVKEQWDLPVASKLDLQAKKIAQLIEASGKEISKNGKNKSALKQVQTVSNNLDNLLKLIGNSSDSSKSLTLFGQIKAQVELLSALDKVSSDADQLIAEIGHNSKPQTQLLDQTNILSKQVASINKLPQVDKILSTKLASKSDQKQLKNKALSLRGIVEANKQFIAQGSLKPLSSLWLEEGSIVFKSLITNPSSLISQKVPLKYYLPKEVTRESITTIDDGLTISYDTEKDQYFVGGEFELAPKETKTFAVTVDGSIFRISDQDIATMRRQAEELSQPLKNTSYFAQGTILKTDIDAALDKIDTLQKNSSTPESKIKAYRESVIEYKAAKEKLEKLKEIATSAGSAGTLVGFVGGAQVIAVWGLVIIFIAGFVFLTLYMRTIRRGEPALSIKPKKPLSVIDEEASEYYNQERDTEDILRPKNHLPKSIIFLIVLLIAGLVSLSAVYALLNVRQNIFAFQSANNKSSQDQTPTQAVMGDSAEGETVSDGKDINIFVPKDSVVDVFSEPVLTSTVSASLKGSQSAKETKRQDNWVRVSFEGNEGKLVNGWVDGDFVENQEETQAGETEQQIPSEKAIGTPASITITDTPTGFLRVRSSPGGEELTRVNPSDTYPLIQKDSGWVQIVLEDGTLGWVSEQYVK</sequence>
<dbReference type="PROSITE" id="PS51781">
    <property type="entry name" value="SH3B"/>
    <property type="match status" value="1"/>
</dbReference>
<evidence type="ECO:0000256" key="3">
    <source>
        <dbReference type="SAM" id="SignalP"/>
    </source>
</evidence>
<feature type="compositionally biased region" description="Polar residues" evidence="1">
    <location>
        <begin position="828"/>
        <end position="839"/>
    </location>
</feature>
<gene>
    <name evidence="5" type="ORF">A2867_02840</name>
</gene>
<dbReference type="Gene3D" id="2.30.30.40">
    <property type="entry name" value="SH3 Domains"/>
    <property type="match status" value="1"/>
</dbReference>
<name>A0A1F5JJN9_9BACT</name>
<evidence type="ECO:0000313" key="5">
    <source>
        <dbReference type="EMBL" id="OGE28857.1"/>
    </source>
</evidence>
<dbReference type="Pfam" id="PF08239">
    <property type="entry name" value="SH3_3"/>
    <property type="match status" value="1"/>
</dbReference>
<accession>A0A1F5JJN9</accession>
<dbReference type="EMBL" id="MFCP01000014">
    <property type="protein sequence ID" value="OGE28857.1"/>
    <property type="molecule type" value="Genomic_DNA"/>
</dbReference>
<protein>
    <recommendedName>
        <fullName evidence="4">SH3b domain-containing protein</fullName>
    </recommendedName>
</protein>
<feature type="transmembrane region" description="Helical" evidence="2">
    <location>
        <begin position="794"/>
        <end position="815"/>
    </location>
</feature>
<keyword evidence="2" id="KW-0472">Membrane</keyword>
<feature type="domain" description="SH3b" evidence="4">
    <location>
        <begin position="944"/>
        <end position="1005"/>
    </location>
</feature>
<proteinExistence type="predicted"/>
<feature type="signal peptide" evidence="3">
    <location>
        <begin position="1"/>
        <end position="29"/>
    </location>
</feature>
<keyword evidence="3" id="KW-0732">Signal</keyword>
<evidence type="ECO:0000256" key="1">
    <source>
        <dbReference type="SAM" id="MobiDB-lite"/>
    </source>
</evidence>
<dbReference type="AlphaFoldDB" id="A0A1F5JJN9"/>
<evidence type="ECO:0000256" key="2">
    <source>
        <dbReference type="SAM" id="Phobius"/>
    </source>
</evidence>
<comment type="caution">
    <text evidence="5">The sequence shown here is derived from an EMBL/GenBank/DDBJ whole genome shotgun (WGS) entry which is preliminary data.</text>
</comment>
<dbReference type="Gene3D" id="1.20.5.190">
    <property type="match status" value="1"/>
</dbReference>
<feature type="transmembrane region" description="Helical" evidence="2">
    <location>
        <begin position="725"/>
        <end position="745"/>
    </location>
</feature>
<evidence type="ECO:0000313" key="6">
    <source>
        <dbReference type="Proteomes" id="UP000177555"/>
    </source>
</evidence>
<reference evidence="5 6" key="1">
    <citation type="journal article" date="2016" name="Nat. Commun.">
        <title>Thousands of microbial genomes shed light on interconnected biogeochemical processes in an aquifer system.</title>
        <authorList>
            <person name="Anantharaman K."/>
            <person name="Brown C.T."/>
            <person name="Hug L.A."/>
            <person name="Sharon I."/>
            <person name="Castelle C.J."/>
            <person name="Probst A.J."/>
            <person name="Thomas B.C."/>
            <person name="Singh A."/>
            <person name="Wilkins M.J."/>
            <person name="Karaoz U."/>
            <person name="Brodie E.L."/>
            <person name="Williams K.H."/>
            <person name="Hubbard S.S."/>
            <person name="Banfield J.F."/>
        </authorList>
    </citation>
    <scope>NUCLEOTIDE SEQUENCE [LARGE SCALE GENOMIC DNA]</scope>
</reference>
<keyword evidence="2" id="KW-0812">Transmembrane</keyword>
<dbReference type="Proteomes" id="UP000177555">
    <property type="component" value="Unassembled WGS sequence"/>
</dbReference>
<dbReference type="InterPro" id="IPR003646">
    <property type="entry name" value="SH3-like_bac-type"/>
</dbReference>